<evidence type="ECO:0000259" key="7">
    <source>
        <dbReference type="Pfam" id="PF04084"/>
    </source>
</evidence>
<comment type="subcellular location">
    <subcellularLocation>
        <location evidence="1 5">Nucleus</location>
    </subcellularLocation>
</comment>
<comment type="subunit">
    <text evidence="5">Component of the origin recognition complex (ORC).</text>
</comment>
<dbReference type="PANTHER" id="PTHR14052:SF0">
    <property type="entry name" value="ORIGIN RECOGNITION COMPLEX SUBUNIT 2"/>
    <property type="match status" value="1"/>
</dbReference>
<feature type="region of interest" description="Disordered" evidence="6">
    <location>
        <begin position="150"/>
        <end position="185"/>
    </location>
</feature>
<comment type="function">
    <text evidence="5">Component of the origin recognition complex (ORC) that binds origins of replication. DNA-binding is ATP-dependent. ORC is required to assemble the pre-replication complex necessary to initiate DNA replication.</text>
</comment>
<organism evidence="9 10">
    <name type="scientific">Saccharomyces pastorianus</name>
    <name type="common">Lager yeast</name>
    <name type="synonym">Saccharomyces cerevisiae x Saccharomyces eubayanus</name>
    <dbReference type="NCBI Taxonomy" id="27292"/>
    <lineage>
        <taxon>Eukaryota</taxon>
        <taxon>Fungi</taxon>
        <taxon>Dikarya</taxon>
        <taxon>Ascomycota</taxon>
        <taxon>Saccharomycotina</taxon>
        <taxon>Saccharomycetes</taxon>
        <taxon>Saccharomycetales</taxon>
        <taxon>Saccharomycetaceae</taxon>
        <taxon>Saccharomyces</taxon>
    </lineage>
</organism>
<evidence type="ECO:0000313" key="9">
    <source>
        <dbReference type="EMBL" id="QID84239.1"/>
    </source>
</evidence>
<keyword evidence="3 5" id="KW-0235">DNA replication</keyword>
<dbReference type="InterPro" id="IPR056773">
    <property type="entry name" value="WHD_ORC2"/>
</dbReference>
<accession>A0A6C1E5I0</accession>
<dbReference type="PANTHER" id="PTHR14052">
    <property type="entry name" value="ORIGIN RECOGNITION COMPLEX SUBUNIT 2"/>
    <property type="match status" value="1"/>
</dbReference>
<evidence type="ECO:0000256" key="2">
    <source>
        <dbReference type="ARBA" id="ARBA00007421"/>
    </source>
</evidence>
<dbReference type="Pfam" id="PF24882">
    <property type="entry name" value="WHD_ORC2"/>
    <property type="match status" value="1"/>
</dbReference>
<feature type="compositionally biased region" description="Polar residues" evidence="6">
    <location>
        <begin position="54"/>
        <end position="72"/>
    </location>
</feature>
<comment type="similarity">
    <text evidence="2 5">Belongs to the ORC2 family.</text>
</comment>
<feature type="compositionally biased region" description="Low complexity" evidence="6">
    <location>
        <begin position="155"/>
        <end position="167"/>
    </location>
</feature>
<dbReference type="GO" id="GO:0003688">
    <property type="term" value="F:DNA replication origin binding"/>
    <property type="evidence" value="ECO:0007669"/>
    <property type="project" value="UniProtKB-UniRule"/>
</dbReference>
<name>A0A6C1E5I0_SACPS</name>
<feature type="region of interest" description="Disordered" evidence="6">
    <location>
        <begin position="13"/>
        <end position="33"/>
    </location>
</feature>
<dbReference type="GO" id="GO:0006260">
    <property type="term" value="P:DNA replication"/>
    <property type="evidence" value="ECO:0007669"/>
    <property type="project" value="UniProtKB-UniRule"/>
</dbReference>
<keyword evidence="4 5" id="KW-0539">Nucleus</keyword>
<dbReference type="InterPro" id="IPR056772">
    <property type="entry name" value="RecA-like_ORC2"/>
</dbReference>
<evidence type="ECO:0000259" key="8">
    <source>
        <dbReference type="Pfam" id="PF24882"/>
    </source>
</evidence>
<keyword evidence="10" id="KW-1185">Reference proteome</keyword>
<dbReference type="InterPro" id="IPR007220">
    <property type="entry name" value="ORC2"/>
</dbReference>
<dbReference type="AlphaFoldDB" id="A0A6C1E5I0"/>
<evidence type="ECO:0000313" key="10">
    <source>
        <dbReference type="Proteomes" id="UP000501346"/>
    </source>
</evidence>
<dbReference type="Proteomes" id="UP000501346">
    <property type="component" value="Chromosome SeIV-SeII"/>
</dbReference>
<dbReference type="Pfam" id="PF04084">
    <property type="entry name" value="RecA-like_ORC2"/>
    <property type="match status" value="1"/>
</dbReference>
<evidence type="ECO:0000256" key="4">
    <source>
        <dbReference type="ARBA" id="ARBA00023242"/>
    </source>
</evidence>
<sequence>MLDGEDFVEHIDILSSPTKSRNATPKRLDIHREGPLRKIYASKKNLLERISLADNKTSSVSPDETLEPSTPSKAPRKRGRPKKIQENLDLGVVKDDGGTSVSRKRKKPHKDRLSHTDEESESSNTKQVMEEEEGEEAEKAEKIFMGVQPTHEESPLLPSGSGSASNSVEPLEPATPSKKSFTTNHDFTSPLKQIIMNNLKEYKDMASPGKLTLSRNFTPTPVPRNKKVYQTSETKSASSFLDTFEGYFDQRKVVRTGAKSRHTMSMAPDVTREEFSLVSNFFNDNFQKHSRSKLFQIQKKMFPQYWFELTQGFSLLFYGVGSKRDFLEEFAIDYLSPKVAYSQLAYDAESQQDEASNAIPCLILNGYNPSCNYRDVFKEITDLLVPAELTRSETKYWGNHVILQIQKMIDFYKNQPLDIKLILVVHNLDGPSIRKNTFQTMLSYLSVIRQIAIVASTDHIYAPLLWDNMKAQNYNFVFHDISNYEPATIESTFQDVMKMGKSDTSSGAEGAKYVLQSLTVNSKKMYRLLIETQMQNMGNLSATTGPKRGTQRTGVELKVFNHLCAADFIASNEIALRSMLREFIEHKMANITKNNSGMEIIWVPYTYAELEKLLKTVLNTL</sequence>
<reference evidence="9 10" key="1">
    <citation type="journal article" date="2019" name="BMC Genomics">
        <title>Chromosome level assembly and comparative genome analysis confirm lager-brewing yeasts originated from a single hybridization.</title>
        <authorList>
            <person name="Salazar A.N."/>
            <person name="Gorter de Vries A.R."/>
            <person name="van den Broek M."/>
            <person name="Brouwers N."/>
            <person name="de la Torre Cortes P."/>
            <person name="Kuijpers N.G.A."/>
            <person name="Daran J.G."/>
            <person name="Abeel T."/>
        </authorList>
    </citation>
    <scope>NUCLEOTIDE SEQUENCE [LARGE SCALE GENOMIC DNA]</scope>
    <source>
        <strain evidence="9 10">CBS 1483</strain>
    </source>
</reference>
<feature type="region of interest" description="Disordered" evidence="6">
    <location>
        <begin position="52"/>
        <end position="138"/>
    </location>
</feature>
<feature type="domain" description="Origin recognition complex subunit 2 RecA-like" evidence="7">
    <location>
        <begin position="291"/>
        <end position="481"/>
    </location>
</feature>
<dbReference type="OrthoDB" id="346673at2759"/>
<dbReference type="GO" id="GO:0005664">
    <property type="term" value="C:nuclear origin of replication recognition complex"/>
    <property type="evidence" value="ECO:0007669"/>
    <property type="project" value="UniProtKB-UniRule"/>
</dbReference>
<dbReference type="EMBL" id="CP049001">
    <property type="protein sequence ID" value="QID84239.1"/>
    <property type="molecule type" value="Genomic_DNA"/>
</dbReference>
<proteinExistence type="inferred from homology"/>
<evidence type="ECO:0000256" key="5">
    <source>
        <dbReference type="RuleBase" id="RU368084"/>
    </source>
</evidence>
<protein>
    <recommendedName>
        <fullName evidence="5">Origin recognition complex subunit 2</fullName>
    </recommendedName>
</protein>
<evidence type="ECO:0000256" key="1">
    <source>
        <dbReference type="ARBA" id="ARBA00004123"/>
    </source>
</evidence>
<gene>
    <name evidence="9" type="primary">ORC2_2</name>
    <name evidence="9" type="ORF">GRS66_006737</name>
</gene>
<evidence type="ECO:0000256" key="3">
    <source>
        <dbReference type="ARBA" id="ARBA00022705"/>
    </source>
</evidence>
<evidence type="ECO:0000256" key="6">
    <source>
        <dbReference type="SAM" id="MobiDB-lite"/>
    </source>
</evidence>
<feature type="domain" description="Origin recognition complex subunit 2 winged-helix" evidence="8">
    <location>
        <begin position="548"/>
        <end position="609"/>
    </location>
</feature>